<dbReference type="EMBL" id="CP041242">
    <property type="protein sequence ID" value="QDH70313.1"/>
    <property type="molecule type" value="Genomic_DNA"/>
</dbReference>
<keyword evidence="2" id="KW-1185">Reference proteome</keyword>
<accession>A0A514BSE2</accession>
<dbReference type="OrthoDB" id="7856862at2"/>
<reference evidence="1 2" key="1">
    <citation type="submission" date="2019-06" db="EMBL/GenBank/DDBJ databases">
        <title>Lysobacter alkalisoli sp. nov. isolated from saline-alkali soil.</title>
        <authorList>
            <person name="Sun J.-Q."/>
            <person name="Xu L."/>
        </authorList>
    </citation>
    <scope>NUCLEOTIDE SEQUENCE [LARGE SCALE GENOMIC DNA]</scope>
    <source>
        <strain evidence="1 2">SJ-36</strain>
    </source>
</reference>
<dbReference type="AlphaFoldDB" id="A0A514BSE2"/>
<proteinExistence type="predicted"/>
<dbReference type="KEGG" id="lyj:FKV23_09585"/>
<evidence type="ECO:0000313" key="1">
    <source>
        <dbReference type="EMBL" id="QDH70313.1"/>
    </source>
</evidence>
<organism evidence="1 2">
    <name type="scientific">Marilutibacter alkalisoli</name>
    <dbReference type="NCBI Taxonomy" id="2591633"/>
    <lineage>
        <taxon>Bacteria</taxon>
        <taxon>Pseudomonadati</taxon>
        <taxon>Pseudomonadota</taxon>
        <taxon>Gammaproteobacteria</taxon>
        <taxon>Lysobacterales</taxon>
        <taxon>Lysobacteraceae</taxon>
        <taxon>Marilutibacter</taxon>
    </lineage>
</organism>
<evidence type="ECO:0000313" key="2">
    <source>
        <dbReference type="Proteomes" id="UP000317199"/>
    </source>
</evidence>
<dbReference type="Pfam" id="PF22278">
    <property type="entry name" value="DUF6958"/>
    <property type="match status" value="1"/>
</dbReference>
<gene>
    <name evidence="1" type="ORF">FKV23_09585</name>
</gene>
<name>A0A514BSE2_9GAMM</name>
<dbReference type="Proteomes" id="UP000317199">
    <property type="component" value="Chromosome"/>
</dbReference>
<protein>
    <submittedName>
        <fullName evidence="1">Uncharacterized protein</fullName>
    </submittedName>
</protein>
<dbReference type="InterPro" id="IPR054233">
    <property type="entry name" value="DUF6958"/>
</dbReference>
<dbReference type="RefSeq" id="WP_141623648.1">
    <property type="nucleotide sequence ID" value="NZ_CP041242.1"/>
</dbReference>
<sequence length="103" mass="11066">MSQADDKIEIQSITSPGHIQRVDRAKYMAMKKALLVALPKAAPGITVAQAKESLLATLPDDLFPGGAKAGWWLKAVQLDLEAKGIIMRGSGKPVRLFKHTSTA</sequence>